<feature type="coiled-coil region" evidence="1">
    <location>
        <begin position="62"/>
        <end position="96"/>
    </location>
</feature>
<evidence type="ECO:0000313" key="5">
    <source>
        <dbReference type="Proteomes" id="UP001178507"/>
    </source>
</evidence>
<accession>A0AA36MZ63</accession>
<evidence type="ECO:0000256" key="2">
    <source>
        <dbReference type="SAM" id="MobiDB-lite"/>
    </source>
</evidence>
<proteinExistence type="predicted"/>
<dbReference type="EMBL" id="CAUJNA010002269">
    <property type="protein sequence ID" value="CAJ1392139.1"/>
    <property type="molecule type" value="Genomic_DNA"/>
</dbReference>
<feature type="compositionally biased region" description="Basic and acidic residues" evidence="2">
    <location>
        <begin position="409"/>
        <end position="455"/>
    </location>
</feature>
<sequence length="675" mass="72758">MKRAAALSLLACAQAVSPMEKVFSMLVDLQSKVQEDGKAAVEAYDNYTKFCVRGKRDFGYDIQDGAKTVEELSAAIEKASAEMEVSGSRLEELQGAISKSEADQKAAADLRSKEQAQHAAARTELEDASDMLGRAIKTLSEKLPGSALLQETKAENLVQALGAVVDAAAFPNGEKQSLMAFVESATQQPEVAAYKSKSGGILSVLEDMKAKARDDLNSMVSQEKKAQHSFLMLKQSLEMQISADQKETDQAKAVRSEAAEAKAAAEAALDGSKKDLANDKTSLQQLEASCSQAAEDFQESAKGRAEELEALKKAEEVLKEKTGGAEAGVYKGSVLLQVNAHSQGQDAPVNTFEVVKMVRTLARKSESTGLETLAANIESLLQTRQAPSDVFAKVKELIQNMITSRKEEAAADETKKAYCEEEQTKTKAKVEELSSQKDKLSAKTDKKSSESETLKSEAAALQRELAELKQLQIEMDATRTEEKAAFEKQQTDLQAGLEGVRSALSVLRDYYESSGAALIQQPVFAYEKSTSSGVLGMLEVVESDFGRSLAQAETVEATKAEEYESMTKQNDLTKVQKDADQKFKAKTAASLDKAVLDLGADAEASKEELAAVLTYQESLAKQCYDGGMSYAERAAKREEEIQGLKDALASLGGTDLNAVLLQKGLRGAVAKPHRG</sequence>
<evidence type="ECO:0000313" key="4">
    <source>
        <dbReference type="EMBL" id="CAJ1392139.1"/>
    </source>
</evidence>
<evidence type="ECO:0000256" key="1">
    <source>
        <dbReference type="SAM" id="Coils"/>
    </source>
</evidence>
<name>A0AA36MZ63_9DINO</name>
<dbReference type="Proteomes" id="UP001178507">
    <property type="component" value="Unassembled WGS sequence"/>
</dbReference>
<feature type="region of interest" description="Disordered" evidence="2">
    <location>
        <begin position="409"/>
        <end position="456"/>
    </location>
</feature>
<keyword evidence="5" id="KW-1185">Reference proteome</keyword>
<feature type="signal peptide" evidence="3">
    <location>
        <begin position="1"/>
        <end position="15"/>
    </location>
</feature>
<reference evidence="4" key="1">
    <citation type="submission" date="2023-08" db="EMBL/GenBank/DDBJ databases">
        <authorList>
            <person name="Chen Y."/>
            <person name="Shah S."/>
            <person name="Dougan E. K."/>
            <person name="Thang M."/>
            <person name="Chan C."/>
        </authorList>
    </citation>
    <scope>NUCLEOTIDE SEQUENCE</scope>
</reference>
<feature type="region of interest" description="Disordered" evidence="2">
    <location>
        <begin position="104"/>
        <end position="125"/>
    </location>
</feature>
<comment type="caution">
    <text evidence="4">The sequence shown here is derived from an EMBL/GenBank/DDBJ whole genome shotgun (WGS) entry which is preliminary data.</text>
</comment>
<evidence type="ECO:0000256" key="3">
    <source>
        <dbReference type="SAM" id="SignalP"/>
    </source>
</evidence>
<keyword evidence="3" id="KW-0732">Signal</keyword>
<gene>
    <name evidence="4" type="ORF">EVOR1521_LOCUS17310</name>
</gene>
<keyword evidence="1" id="KW-0175">Coiled coil</keyword>
<protein>
    <submittedName>
        <fullName evidence="4">Uncharacterized protein</fullName>
    </submittedName>
</protein>
<feature type="chain" id="PRO_5041289240" evidence="3">
    <location>
        <begin position="16"/>
        <end position="675"/>
    </location>
</feature>
<dbReference type="AlphaFoldDB" id="A0AA36MZ63"/>
<organism evidence="4 5">
    <name type="scientific">Effrenium voratum</name>
    <dbReference type="NCBI Taxonomy" id="2562239"/>
    <lineage>
        <taxon>Eukaryota</taxon>
        <taxon>Sar</taxon>
        <taxon>Alveolata</taxon>
        <taxon>Dinophyceae</taxon>
        <taxon>Suessiales</taxon>
        <taxon>Symbiodiniaceae</taxon>
        <taxon>Effrenium</taxon>
    </lineage>
</organism>